<evidence type="ECO:0000256" key="2">
    <source>
        <dbReference type="ARBA" id="ARBA00022801"/>
    </source>
</evidence>
<dbReference type="PANTHER" id="PTHR46124:SF3">
    <property type="entry name" value="HYDROLASE"/>
    <property type="match status" value="1"/>
</dbReference>
<dbReference type="PANTHER" id="PTHR46124">
    <property type="entry name" value="D-AMINOACYL-TRNA DEACYLASE"/>
    <property type="match status" value="1"/>
</dbReference>
<evidence type="ECO:0000313" key="3">
    <source>
        <dbReference type="EMBL" id="MEE2022627.1"/>
    </source>
</evidence>
<dbReference type="EC" id="3.1.-.-" evidence="3"/>
<dbReference type="Proteomes" id="UP001339167">
    <property type="component" value="Unassembled WGS sequence"/>
</dbReference>
<dbReference type="Gene3D" id="3.20.20.140">
    <property type="entry name" value="Metal-dependent hydrolases"/>
    <property type="match status" value="1"/>
</dbReference>
<proteinExistence type="inferred from homology"/>
<accession>A0ABU7JAM1</accession>
<dbReference type="InterPro" id="IPR001130">
    <property type="entry name" value="TatD-like"/>
</dbReference>
<sequence length="277" mass="30758">MSLRLFDSHCHLNLPELAPQMDAHWQAAQAVGVAALLIPAVEQAAWQPLLQLRQQQPDWQPLLQLRQQQPDWQIALGIHPWWAAQHSLQVVTELETMLREQQDAICAIGEIGLDFALAPETFSMQQQLFEAQLALAARLNKPVILHHRKSQPHLLAAIKRENFADGGILHAFSGSPEQGQAFIDCGFKLGIGGTISYERAAKTRRAVEQLPLSAFVLETDAPAMPLAGFQGQTNTPAQLALVFQHFCQLRPEPPEQLAEALWHNTQQVLRLDPTSAG</sequence>
<keyword evidence="4" id="KW-1185">Reference proteome</keyword>
<dbReference type="PROSITE" id="PS01137">
    <property type="entry name" value="TATD_1"/>
    <property type="match status" value="1"/>
</dbReference>
<evidence type="ECO:0000313" key="4">
    <source>
        <dbReference type="Proteomes" id="UP001339167"/>
    </source>
</evidence>
<dbReference type="RefSeq" id="WP_330085995.1">
    <property type="nucleotide sequence ID" value="NZ_JAUGZK010000001.1"/>
</dbReference>
<reference evidence="3 4" key="1">
    <citation type="submission" date="2023-06" db="EMBL/GenBank/DDBJ databases">
        <title>Alkalimonas sp., MEB004 an alkaliphilic bacterium isolated from Lonar Lake, India.</title>
        <authorList>
            <person name="Joshi A."/>
            <person name="Thite S."/>
        </authorList>
    </citation>
    <scope>NUCLEOTIDE SEQUENCE [LARGE SCALE GENOMIC DNA]</scope>
    <source>
        <strain evidence="3 4">MEB004</strain>
    </source>
</reference>
<gene>
    <name evidence="3" type="ORF">QWF21_00060</name>
</gene>
<name>A0ABU7JAM1_9GAMM</name>
<dbReference type="InterPro" id="IPR018228">
    <property type="entry name" value="DNase_TatD-rel_CS"/>
</dbReference>
<organism evidence="3 4">
    <name type="scientific">Alkalimonas mucilaginosa</name>
    <dbReference type="NCBI Taxonomy" id="3057676"/>
    <lineage>
        <taxon>Bacteria</taxon>
        <taxon>Pseudomonadati</taxon>
        <taxon>Pseudomonadota</taxon>
        <taxon>Gammaproteobacteria</taxon>
        <taxon>Alkalimonas</taxon>
    </lineage>
</organism>
<dbReference type="CDD" id="cd01310">
    <property type="entry name" value="TatD_DNAse"/>
    <property type="match status" value="1"/>
</dbReference>
<comment type="similarity">
    <text evidence="1">Belongs to the metallo-dependent hydrolases superfamily. TatD-type hydrolase family.</text>
</comment>
<dbReference type="PIRSF" id="PIRSF005902">
    <property type="entry name" value="DNase_TatD"/>
    <property type="match status" value="1"/>
</dbReference>
<keyword evidence="2 3" id="KW-0378">Hydrolase</keyword>
<dbReference type="GO" id="GO:0016787">
    <property type="term" value="F:hydrolase activity"/>
    <property type="evidence" value="ECO:0007669"/>
    <property type="project" value="UniProtKB-KW"/>
</dbReference>
<dbReference type="EMBL" id="JAUGZK010000001">
    <property type="protein sequence ID" value="MEE2022627.1"/>
    <property type="molecule type" value="Genomic_DNA"/>
</dbReference>
<comment type="caution">
    <text evidence="3">The sequence shown here is derived from an EMBL/GenBank/DDBJ whole genome shotgun (WGS) entry which is preliminary data.</text>
</comment>
<protein>
    <submittedName>
        <fullName evidence="3">TatD family hydrolase</fullName>
        <ecNumber evidence="3">3.1.-.-</ecNumber>
    </submittedName>
</protein>
<dbReference type="SUPFAM" id="SSF51556">
    <property type="entry name" value="Metallo-dependent hydrolases"/>
    <property type="match status" value="1"/>
</dbReference>
<evidence type="ECO:0000256" key="1">
    <source>
        <dbReference type="ARBA" id="ARBA00009275"/>
    </source>
</evidence>
<dbReference type="Pfam" id="PF01026">
    <property type="entry name" value="TatD_DNase"/>
    <property type="match status" value="1"/>
</dbReference>
<dbReference type="InterPro" id="IPR032466">
    <property type="entry name" value="Metal_Hydrolase"/>
</dbReference>